<name>A0A9W7D823_9STRA</name>
<dbReference type="OrthoDB" id="204260at2759"/>
<proteinExistence type="predicted"/>
<evidence type="ECO:0000313" key="3">
    <source>
        <dbReference type="Proteomes" id="UP001165121"/>
    </source>
</evidence>
<evidence type="ECO:0000256" key="1">
    <source>
        <dbReference type="PROSITE-ProRule" id="PRU00023"/>
    </source>
</evidence>
<dbReference type="SUPFAM" id="SSF48403">
    <property type="entry name" value="Ankyrin repeat"/>
    <property type="match status" value="1"/>
</dbReference>
<dbReference type="PROSITE" id="PS50088">
    <property type="entry name" value="ANK_REPEAT"/>
    <property type="match status" value="1"/>
</dbReference>
<accession>A0A9W7D823</accession>
<dbReference type="SMART" id="SM00248">
    <property type="entry name" value="ANK"/>
    <property type="match status" value="1"/>
</dbReference>
<organism evidence="2 3">
    <name type="scientific">Phytophthora fragariaefolia</name>
    <dbReference type="NCBI Taxonomy" id="1490495"/>
    <lineage>
        <taxon>Eukaryota</taxon>
        <taxon>Sar</taxon>
        <taxon>Stramenopiles</taxon>
        <taxon>Oomycota</taxon>
        <taxon>Peronosporomycetes</taxon>
        <taxon>Peronosporales</taxon>
        <taxon>Peronosporaceae</taxon>
        <taxon>Phytophthora</taxon>
    </lineage>
</organism>
<comment type="caution">
    <text evidence="2">The sequence shown here is derived from an EMBL/GenBank/DDBJ whole genome shotgun (WGS) entry which is preliminary data.</text>
</comment>
<sequence>MLKRRLTLVGCTMDGYADLVDDLLSIPSDTKEIVVEEEEPQPEASALDLVIDGNAEALTELLRDDPSFAINARDPKSGRSLLHEACARGQMEIVKLLLQKTDADIMLRTMLVGK</sequence>
<dbReference type="Gene3D" id="1.25.40.20">
    <property type="entry name" value="Ankyrin repeat-containing domain"/>
    <property type="match status" value="1"/>
</dbReference>
<feature type="repeat" description="ANK" evidence="1">
    <location>
        <begin position="77"/>
        <end position="100"/>
    </location>
</feature>
<dbReference type="EMBL" id="BSXT01004110">
    <property type="protein sequence ID" value="GMF56761.1"/>
    <property type="molecule type" value="Genomic_DNA"/>
</dbReference>
<dbReference type="InterPro" id="IPR036770">
    <property type="entry name" value="Ankyrin_rpt-contain_sf"/>
</dbReference>
<dbReference type="AlphaFoldDB" id="A0A9W7D823"/>
<reference evidence="2" key="1">
    <citation type="submission" date="2023-04" db="EMBL/GenBank/DDBJ databases">
        <title>Phytophthora fragariaefolia NBRC 109709.</title>
        <authorList>
            <person name="Ichikawa N."/>
            <person name="Sato H."/>
            <person name="Tonouchi N."/>
        </authorList>
    </citation>
    <scope>NUCLEOTIDE SEQUENCE</scope>
    <source>
        <strain evidence="2">NBRC 109709</strain>
    </source>
</reference>
<keyword evidence="1" id="KW-0040">ANK repeat</keyword>
<protein>
    <submittedName>
        <fullName evidence="2">Unnamed protein product</fullName>
    </submittedName>
</protein>
<evidence type="ECO:0000313" key="2">
    <source>
        <dbReference type="EMBL" id="GMF56761.1"/>
    </source>
</evidence>
<dbReference type="InterPro" id="IPR002110">
    <property type="entry name" value="Ankyrin_rpt"/>
</dbReference>
<dbReference type="PROSITE" id="PS50297">
    <property type="entry name" value="ANK_REP_REGION"/>
    <property type="match status" value="1"/>
</dbReference>
<gene>
    <name evidence="2" type="ORF">Pfra01_002412500</name>
</gene>
<keyword evidence="3" id="KW-1185">Reference proteome</keyword>
<dbReference type="Pfam" id="PF12796">
    <property type="entry name" value="Ank_2"/>
    <property type="match status" value="1"/>
</dbReference>
<dbReference type="Proteomes" id="UP001165121">
    <property type="component" value="Unassembled WGS sequence"/>
</dbReference>